<feature type="region of interest" description="Disordered" evidence="7">
    <location>
        <begin position="462"/>
        <end position="553"/>
    </location>
</feature>
<dbReference type="PANTHER" id="PTHR47371">
    <property type="entry name" value="LIPOTEICHOIC ACID SYNTHASE"/>
    <property type="match status" value="1"/>
</dbReference>
<dbReference type="InterPro" id="IPR000917">
    <property type="entry name" value="Sulfatase_N"/>
</dbReference>
<feature type="compositionally biased region" description="Polar residues" evidence="7">
    <location>
        <begin position="489"/>
        <end position="514"/>
    </location>
</feature>
<comment type="subcellular location">
    <subcellularLocation>
        <location evidence="1">Cell membrane</location>
        <topology evidence="1">Multi-pass membrane protein</topology>
    </subcellularLocation>
</comment>
<evidence type="ECO:0000256" key="5">
    <source>
        <dbReference type="ARBA" id="ARBA00022989"/>
    </source>
</evidence>
<proteinExistence type="predicted"/>
<sequence>MPLFLRLTALTCGLFLLVILQASGYIRPPVPLPPPEIEMQTEWSPEELQKPPNIIILLSEAFWDITQIKSLHFSEDPAPMFHALQEKFTHGTLLSPMFGGGTANVELEVLTGHSMRFFPEDSTPYEQYIKQPTASLASLLSEQGYATTAISPFYHWFFNSSEVYKHLGFSRFISLEYFNPDEYVGPYIGDHAVVRRIIEETERSPGADFIFANTMENHYHYWPGKFKKNHIEVKGHLSNTAKGIAETYAQGMSGADRALQELILHFSRLKEPTIVVFFGDHLPSLEKLQVYKESNYIGGEDDPDFLEKMHNTPVVIWSNYLPKESKEELHMSPSFLGPYVLNLAKRPGSPYTDYLSDLYRKMPVLPPKAYYEAMNIDVNLVKQYEDRQKAILELEKQAAAASAPGAVHGDTTGAAGGVDAYSEDASNAVSAGGASDTVNGDAVAGSDASNATGRADAAGSDVSSAAAEAGTADNSDVNPAAGRAGMADNSPSGSTGTGDASDTAGNTAPDNSDVNPAAAEAGMADNSSSGSTGTGDASDTAGSAGAAGGDTKGKPFILGYGEPLIERVSPASLTVGGDTFGRSQLTIHGGRYGLGCTVFINGEAQQTTWQSESSLSVNLPKTLTTHAGTLDVQVRVVDSKNRVLAASRLVKIPVQEKKH</sequence>
<dbReference type="CDD" id="cd16015">
    <property type="entry name" value="LTA_synthase"/>
    <property type="match status" value="1"/>
</dbReference>
<dbReference type="EMBL" id="JAUMKJ010000009">
    <property type="protein sequence ID" value="MDO3677244.1"/>
    <property type="molecule type" value="Genomic_DNA"/>
</dbReference>
<comment type="pathway">
    <text evidence="2">Cell wall biogenesis; lipoteichoic acid biosynthesis.</text>
</comment>
<evidence type="ECO:0000256" key="7">
    <source>
        <dbReference type="SAM" id="MobiDB-lite"/>
    </source>
</evidence>
<dbReference type="Pfam" id="PF00884">
    <property type="entry name" value="Sulfatase"/>
    <property type="match status" value="1"/>
</dbReference>
<dbReference type="InterPro" id="IPR050448">
    <property type="entry name" value="OpgB/LTA_synthase_biosynth"/>
</dbReference>
<dbReference type="RefSeq" id="WP_127486654.1">
    <property type="nucleotide sequence ID" value="NZ_JAUMKJ010000009.1"/>
</dbReference>
<comment type="caution">
    <text evidence="9">The sequence shown here is derived from an EMBL/GenBank/DDBJ whole genome shotgun (WGS) entry which is preliminary data.</text>
</comment>
<name>A0ABT8V714_9BACL</name>
<dbReference type="InterPro" id="IPR017850">
    <property type="entry name" value="Alkaline_phosphatase_core_sf"/>
</dbReference>
<accession>A0ABT8V714</accession>
<dbReference type="Gene3D" id="3.40.720.10">
    <property type="entry name" value="Alkaline Phosphatase, subunit A"/>
    <property type="match status" value="1"/>
</dbReference>
<dbReference type="SUPFAM" id="SSF53649">
    <property type="entry name" value="Alkaline phosphatase-like"/>
    <property type="match status" value="1"/>
</dbReference>
<dbReference type="PANTHER" id="PTHR47371:SF3">
    <property type="entry name" value="PHOSPHOGLYCEROL TRANSFERASE I"/>
    <property type="match status" value="1"/>
</dbReference>
<dbReference type="Gene3D" id="2.60.40.10">
    <property type="entry name" value="Immunoglobulins"/>
    <property type="match status" value="1"/>
</dbReference>
<protein>
    <submittedName>
        <fullName evidence="9">Sulfatase-like hydrolase/transferase</fullName>
    </submittedName>
</protein>
<keyword evidence="6" id="KW-0472">Membrane</keyword>
<evidence type="ECO:0000313" key="10">
    <source>
        <dbReference type="Proteomes" id="UP001168883"/>
    </source>
</evidence>
<keyword evidence="4" id="KW-0812">Transmembrane</keyword>
<gene>
    <name evidence="9" type="ORF">Q3C12_09525</name>
</gene>
<organism evidence="9 10">
    <name type="scientific">Paenibacillus ehimensis</name>
    <dbReference type="NCBI Taxonomy" id="79264"/>
    <lineage>
        <taxon>Bacteria</taxon>
        <taxon>Bacillati</taxon>
        <taxon>Bacillota</taxon>
        <taxon>Bacilli</taxon>
        <taxon>Bacillales</taxon>
        <taxon>Paenibacillaceae</taxon>
        <taxon>Paenibacillus</taxon>
    </lineage>
</organism>
<dbReference type="InterPro" id="IPR013783">
    <property type="entry name" value="Ig-like_fold"/>
</dbReference>
<reference evidence="9" key="1">
    <citation type="submission" date="2023-07" db="EMBL/GenBank/DDBJ databases">
        <authorList>
            <person name="Aktuganov G."/>
            <person name="Boyko T."/>
            <person name="Delegan Y."/>
            <person name="Galimzianova N."/>
            <person name="Gilvanova E."/>
            <person name="Korobov V."/>
            <person name="Kuzmina L."/>
            <person name="Melentiev A."/>
            <person name="Milman P."/>
            <person name="Ryabova A."/>
            <person name="Stupak E."/>
            <person name="Yasakov T."/>
            <person name="Zharikova N."/>
            <person name="Zhurenko E."/>
        </authorList>
    </citation>
    <scope>NUCLEOTIDE SEQUENCE</scope>
    <source>
        <strain evidence="9">IB-739</strain>
    </source>
</reference>
<dbReference type="Proteomes" id="UP001168883">
    <property type="component" value="Unassembled WGS sequence"/>
</dbReference>
<evidence type="ECO:0000256" key="2">
    <source>
        <dbReference type="ARBA" id="ARBA00004936"/>
    </source>
</evidence>
<keyword evidence="10" id="KW-1185">Reference proteome</keyword>
<evidence type="ECO:0000313" key="9">
    <source>
        <dbReference type="EMBL" id="MDO3677244.1"/>
    </source>
</evidence>
<evidence type="ECO:0000256" key="4">
    <source>
        <dbReference type="ARBA" id="ARBA00022692"/>
    </source>
</evidence>
<keyword evidence="3" id="KW-1003">Cell membrane</keyword>
<feature type="domain" description="Sulfatase N-terminal" evidence="8">
    <location>
        <begin position="52"/>
        <end position="344"/>
    </location>
</feature>
<keyword evidence="5" id="KW-1133">Transmembrane helix</keyword>
<evidence type="ECO:0000256" key="6">
    <source>
        <dbReference type="ARBA" id="ARBA00023136"/>
    </source>
</evidence>
<evidence type="ECO:0000259" key="8">
    <source>
        <dbReference type="Pfam" id="PF00884"/>
    </source>
</evidence>
<evidence type="ECO:0000256" key="1">
    <source>
        <dbReference type="ARBA" id="ARBA00004651"/>
    </source>
</evidence>
<feature type="compositionally biased region" description="Low complexity" evidence="7">
    <location>
        <begin position="524"/>
        <end position="544"/>
    </location>
</feature>
<evidence type="ECO:0000256" key="3">
    <source>
        <dbReference type="ARBA" id="ARBA00022475"/>
    </source>
</evidence>